<dbReference type="InterPro" id="IPR017871">
    <property type="entry name" value="ABC_transporter-like_CS"/>
</dbReference>
<dbReference type="CDD" id="cd03250">
    <property type="entry name" value="ABCC_MRP_domain1"/>
    <property type="match status" value="1"/>
</dbReference>
<dbReference type="SUPFAM" id="SSF90123">
    <property type="entry name" value="ABC transporter transmembrane region"/>
    <property type="match status" value="2"/>
</dbReference>
<comment type="subcellular location">
    <subcellularLocation>
        <location evidence="1">Membrane</location>
    </subcellularLocation>
</comment>
<dbReference type="CDD" id="cd18596">
    <property type="entry name" value="ABC_6TM_VMR1_D1_like"/>
    <property type="match status" value="1"/>
</dbReference>
<name>A0A8H6W201_9AGAR</name>
<feature type="transmembrane region" description="Helical" evidence="9">
    <location>
        <begin position="70"/>
        <end position="93"/>
    </location>
</feature>
<keyword evidence="6 9" id="KW-1133">Transmembrane helix</keyword>
<evidence type="ECO:0000256" key="4">
    <source>
        <dbReference type="ARBA" id="ARBA00022741"/>
    </source>
</evidence>
<feature type="transmembrane region" description="Helical" evidence="9">
    <location>
        <begin position="114"/>
        <end position="134"/>
    </location>
</feature>
<feature type="compositionally biased region" description="Basic and acidic residues" evidence="8">
    <location>
        <begin position="1466"/>
        <end position="1479"/>
    </location>
</feature>
<dbReference type="CDD" id="cd03244">
    <property type="entry name" value="ABCC_MRP_domain2"/>
    <property type="match status" value="1"/>
</dbReference>
<feature type="compositionally biased region" description="Polar residues" evidence="8">
    <location>
        <begin position="1480"/>
        <end position="1493"/>
    </location>
</feature>
<feature type="transmembrane region" description="Helical" evidence="9">
    <location>
        <begin position="1134"/>
        <end position="1163"/>
    </location>
</feature>
<evidence type="ECO:0000256" key="1">
    <source>
        <dbReference type="ARBA" id="ARBA00004370"/>
    </source>
</evidence>
<feature type="transmembrane region" description="Helical" evidence="9">
    <location>
        <begin position="1223"/>
        <end position="1247"/>
    </location>
</feature>
<dbReference type="GeneID" id="59347405"/>
<protein>
    <submittedName>
        <fullName evidence="12">ATP-dependent bile acid permease</fullName>
    </submittedName>
</protein>
<dbReference type="InterPro" id="IPR027417">
    <property type="entry name" value="P-loop_NTPase"/>
</dbReference>
<dbReference type="PROSITE" id="PS50893">
    <property type="entry name" value="ABC_TRANSPORTER_2"/>
    <property type="match status" value="2"/>
</dbReference>
<keyword evidence="13" id="KW-1185">Reference proteome</keyword>
<feature type="domain" description="ABC transporter" evidence="10">
    <location>
        <begin position="676"/>
        <end position="915"/>
    </location>
</feature>
<keyword evidence="4" id="KW-0547">Nucleotide-binding</keyword>
<gene>
    <name evidence="12" type="ORF">MIND_00821800</name>
</gene>
<dbReference type="GO" id="GO:0016887">
    <property type="term" value="F:ATP hydrolysis activity"/>
    <property type="evidence" value="ECO:0007669"/>
    <property type="project" value="InterPro"/>
</dbReference>
<feature type="transmembrane region" description="Helical" evidence="9">
    <location>
        <begin position="965"/>
        <end position="984"/>
    </location>
</feature>
<dbReference type="PROSITE" id="PS00211">
    <property type="entry name" value="ABC_TRANSPORTER_1"/>
    <property type="match status" value="2"/>
</dbReference>
<feature type="domain" description="ABC transmembrane type-1" evidence="11">
    <location>
        <begin position="422"/>
        <end position="608"/>
    </location>
</feature>
<evidence type="ECO:0000313" key="13">
    <source>
        <dbReference type="Proteomes" id="UP000636479"/>
    </source>
</evidence>
<keyword evidence="2" id="KW-0813">Transport</keyword>
<evidence type="ECO:0000256" key="2">
    <source>
        <dbReference type="ARBA" id="ARBA00022448"/>
    </source>
</evidence>
<proteinExistence type="predicted"/>
<dbReference type="SUPFAM" id="SSF52540">
    <property type="entry name" value="P-loop containing nucleoside triphosphate hydrolases"/>
    <property type="match status" value="2"/>
</dbReference>
<dbReference type="GO" id="GO:0140359">
    <property type="term" value="F:ABC-type transporter activity"/>
    <property type="evidence" value="ECO:0007669"/>
    <property type="project" value="InterPro"/>
</dbReference>
<evidence type="ECO:0000256" key="6">
    <source>
        <dbReference type="ARBA" id="ARBA00022989"/>
    </source>
</evidence>
<evidence type="ECO:0000259" key="11">
    <source>
        <dbReference type="PROSITE" id="PS50929"/>
    </source>
</evidence>
<dbReference type="InterPro" id="IPR050173">
    <property type="entry name" value="ABC_transporter_C-like"/>
</dbReference>
<feature type="transmembrane region" description="Helical" evidence="9">
    <location>
        <begin position="1047"/>
        <end position="1070"/>
    </location>
</feature>
<dbReference type="Pfam" id="PF00664">
    <property type="entry name" value="ABC_membrane"/>
    <property type="match status" value="2"/>
</dbReference>
<feature type="transmembrane region" description="Helical" evidence="9">
    <location>
        <begin position="172"/>
        <end position="194"/>
    </location>
</feature>
<dbReference type="Pfam" id="PF00005">
    <property type="entry name" value="ABC_tran"/>
    <property type="match status" value="2"/>
</dbReference>
<dbReference type="InterPro" id="IPR036640">
    <property type="entry name" value="ABC1_TM_sf"/>
</dbReference>
<keyword evidence="5" id="KW-0067">ATP-binding</keyword>
<dbReference type="InterPro" id="IPR003593">
    <property type="entry name" value="AAA+_ATPase"/>
</dbReference>
<dbReference type="PROSITE" id="PS50929">
    <property type="entry name" value="ABC_TM1F"/>
    <property type="match status" value="2"/>
</dbReference>
<dbReference type="RefSeq" id="XP_037218131.1">
    <property type="nucleotide sequence ID" value="XM_037364889.1"/>
</dbReference>
<evidence type="ECO:0000313" key="12">
    <source>
        <dbReference type="EMBL" id="KAF7298743.1"/>
    </source>
</evidence>
<organism evidence="12 13">
    <name type="scientific">Mycena indigotica</name>
    <dbReference type="NCBI Taxonomy" id="2126181"/>
    <lineage>
        <taxon>Eukaryota</taxon>
        <taxon>Fungi</taxon>
        <taxon>Dikarya</taxon>
        <taxon>Basidiomycota</taxon>
        <taxon>Agaricomycotina</taxon>
        <taxon>Agaricomycetes</taxon>
        <taxon>Agaricomycetidae</taxon>
        <taxon>Agaricales</taxon>
        <taxon>Marasmiineae</taxon>
        <taxon>Mycenaceae</taxon>
        <taxon>Mycena</taxon>
    </lineage>
</organism>
<dbReference type="Proteomes" id="UP000636479">
    <property type="component" value="Unassembled WGS sequence"/>
</dbReference>
<reference evidence="12" key="1">
    <citation type="submission" date="2020-05" db="EMBL/GenBank/DDBJ databases">
        <title>Mycena genomes resolve the evolution of fungal bioluminescence.</title>
        <authorList>
            <person name="Tsai I.J."/>
        </authorList>
    </citation>
    <scope>NUCLEOTIDE SEQUENCE</scope>
    <source>
        <strain evidence="12">171206Taipei</strain>
    </source>
</reference>
<dbReference type="OrthoDB" id="6500128at2759"/>
<dbReference type="InterPro" id="IPR003439">
    <property type="entry name" value="ABC_transporter-like_ATP-bd"/>
</dbReference>
<evidence type="ECO:0000256" key="3">
    <source>
        <dbReference type="ARBA" id="ARBA00022692"/>
    </source>
</evidence>
<dbReference type="GO" id="GO:0005524">
    <property type="term" value="F:ATP binding"/>
    <property type="evidence" value="ECO:0007669"/>
    <property type="project" value="UniProtKB-KW"/>
</dbReference>
<dbReference type="GO" id="GO:0016020">
    <property type="term" value="C:membrane"/>
    <property type="evidence" value="ECO:0007669"/>
    <property type="project" value="UniProtKB-SubCell"/>
</dbReference>
<evidence type="ECO:0000256" key="8">
    <source>
        <dbReference type="SAM" id="MobiDB-lite"/>
    </source>
</evidence>
<dbReference type="PANTHER" id="PTHR24223">
    <property type="entry name" value="ATP-BINDING CASSETTE SUB-FAMILY C"/>
    <property type="match status" value="1"/>
</dbReference>
<sequence>MPALQFSSCPIISTELAIPAAHDASPFITLFRISASFEFISYRDRHHLTSQPLIQKNVFDLSDACVRSSWAVILPFAVAVLFAVSALPAEVVVDVQIHTEDIEVEPASLWRARIFAFVGVLQTLAWSGLAFVVFNQKDEPTTTSLIQLGFLAGSWLYTAVRSIASPPQTAPYDLFVIYTLQAIGAAVVLGGLLFDNAFGGASLPSQGILVGLGVYAAMTAVMLYLVVEMPMNIPSTRVDKTDIGKTVSPEDYTTISQWMTFSWVYPLVKKGTHNTLNEIDVWNMSPTMQSLPVFVKFQTIYRSTLLRRVIAANSFDIIIDFIVTILGIFFEYAGPFLLKQLLDVLEQKNPSPRDKALAHLLAALIRRTTARVRSQLMAAIYDKALKRKDFSGVVKEKEKDDGKTKAESAGKEEEKAKSSADVGKIVNLMSSDAEDLSFIASSIYMLYGAPFEVAIGSVFLYQLLGWSAFAGFVPLFAIMPINRLLTAVTVKLYEGKKKAADKRMALVDELIAAVKFIKFFAWEDRWTERVMEAREEEMGFMVQQRLYTTIFNGVWNFGPLAHSLVSFAVYVYLGNELTVAKAFTALAIFSSIRNPLNIVPTYIVHLLRSAVALKRIANFLEEDEVTEQVSTIKQDFAAATIVHQGLGLENATLEWNQVKEDDKTTTAASVPKSAASSVADVSTLADSEIRDHHFELKNISVLFPENKLSVITGPTASGKTALLMALMGEMSLLPGGRIIMAKDSTVDEHGHTHGIAYAAQTPWLQHRSIKDNILFGSPMEEARYKEVVRCCALQPDFEVLEDGDLTEIGVKGVSLSGGQKARVALARAVYSRKRYVLLDDPLSAVDSHTSRFLYENCLRGPLLATRTVVLVTHHLELVLPAAHHLIRMLDGRIDAQGTVGELRSQGVLEDIKHEAAAEAEKEEQAIVAEAVDATADTTAEPKKPRKLVEDEHREVGTVKWSVYQAYLLASGYWVWILLAALATMQNVQRVSEKLWFKFWAAGYDAAPNMHMMQTQSAYDGAAQVFLLPSGNSAVHVTSLPNAATHPLFYIGVYTAIGVAGVALQLLGGWVQYTGALAASRVLFKKLLFTVTRATFRFHDTTPQGRILNRFSKDFNTIDGELSGSLYAVTSSLSAFFVSIITVAIVIPPFLLPATFLSIGYWWLANGYLSTGRDLRRMESNSRSPIFSDFGELLSGLVTVRAFSAEKRFMQGLHQRIDEMAKTWYAFWMSSRWLLINFDVLGGVAVYLTTLFTILVVDDAGLAGLAITSALTFSDSVYWTCRFWTELELNLNSVERISEYLDLPQEPPAIVESNRPPAYWPSSSANDSLVVAEDVHLKYAPDLPSVLHGVSFKLKAGERIGLVGRTGSGKSTLAMSLLRFVDPSSGKIVVDGVDISKIGIYDLRSRMTFIPQDATLFSGTLRDNLDPFGDHEDSVCIDVLRRVHLLTRGDTPLQGQSRVASTAGSREVSRPASLHEHADNSETLSTTLTSVDGKPTTLSLDTQVSAGGSNFSQGQRQLIAMARALLRRSAIVVMDEATSSVDFETDAKIQQTIREEFAGSLLITVAHRLKTIIDYDRVMVLDKGKIVEFDRPSSLIQRESSVFRGMCVKSGTFAELEAAAKRAFEAHG</sequence>
<dbReference type="SMART" id="SM00382">
    <property type="entry name" value="AAA"/>
    <property type="match status" value="2"/>
</dbReference>
<accession>A0A8H6W201</accession>
<feature type="domain" description="ABC transmembrane type-1" evidence="11">
    <location>
        <begin position="1049"/>
        <end position="1288"/>
    </location>
</feature>
<comment type="caution">
    <text evidence="12">The sequence shown here is derived from an EMBL/GenBank/DDBJ whole genome shotgun (WGS) entry which is preliminary data.</text>
</comment>
<dbReference type="EMBL" id="JACAZF010000007">
    <property type="protein sequence ID" value="KAF7298743.1"/>
    <property type="molecule type" value="Genomic_DNA"/>
</dbReference>
<dbReference type="InterPro" id="IPR011527">
    <property type="entry name" value="ABC1_TM_dom"/>
</dbReference>
<evidence type="ECO:0000259" key="10">
    <source>
        <dbReference type="PROSITE" id="PS50893"/>
    </source>
</evidence>
<dbReference type="CDD" id="cd18604">
    <property type="entry name" value="ABC_6TM_VMR1_D2_like"/>
    <property type="match status" value="1"/>
</dbReference>
<feature type="region of interest" description="Disordered" evidence="8">
    <location>
        <begin position="1453"/>
        <end position="1493"/>
    </location>
</feature>
<feature type="compositionally biased region" description="Polar residues" evidence="8">
    <location>
        <begin position="1453"/>
        <end position="1463"/>
    </location>
</feature>
<evidence type="ECO:0000256" key="9">
    <source>
        <dbReference type="SAM" id="Phobius"/>
    </source>
</evidence>
<feature type="transmembrane region" description="Helical" evidence="9">
    <location>
        <begin position="206"/>
        <end position="227"/>
    </location>
</feature>
<feature type="domain" description="ABC transporter" evidence="10">
    <location>
        <begin position="1329"/>
        <end position="1607"/>
    </location>
</feature>
<keyword evidence="3 9" id="KW-0812">Transmembrane</keyword>
<dbReference type="Gene3D" id="3.40.50.300">
    <property type="entry name" value="P-loop containing nucleotide triphosphate hydrolases"/>
    <property type="match status" value="2"/>
</dbReference>
<evidence type="ECO:0000256" key="5">
    <source>
        <dbReference type="ARBA" id="ARBA00022840"/>
    </source>
</evidence>
<feature type="transmembrane region" description="Helical" evidence="9">
    <location>
        <begin position="140"/>
        <end position="160"/>
    </location>
</feature>
<evidence type="ECO:0000256" key="7">
    <source>
        <dbReference type="ARBA" id="ARBA00023136"/>
    </source>
</evidence>
<dbReference type="PANTHER" id="PTHR24223:SF415">
    <property type="entry name" value="FI20190P1"/>
    <property type="match status" value="1"/>
</dbReference>
<dbReference type="Gene3D" id="1.20.1560.10">
    <property type="entry name" value="ABC transporter type 1, transmembrane domain"/>
    <property type="match status" value="2"/>
</dbReference>
<keyword evidence="7 9" id="KW-0472">Membrane</keyword>